<dbReference type="OrthoDB" id="409543at2759"/>
<gene>
    <name evidence="3" type="ORF">INT47_005304</name>
</gene>
<dbReference type="AlphaFoldDB" id="A0A8H7V0W0"/>
<evidence type="ECO:0000313" key="3">
    <source>
        <dbReference type="EMBL" id="KAG2205986.1"/>
    </source>
</evidence>
<keyword evidence="2" id="KW-0472">Membrane</keyword>
<keyword evidence="2" id="KW-1133">Transmembrane helix</keyword>
<evidence type="ECO:0008006" key="5">
    <source>
        <dbReference type="Google" id="ProtNLM"/>
    </source>
</evidence>
<feature type="transmembrane region" description="Helical" evidence="2">
    <location>
        <begin position="27"/>
        <end position="48"/>
    </location>
</feature>
<comment type="similarity">
    <text evidence="1">Belongs to the glycosyltransferase 32 family.</text>
</comment>
<dbReference type="Gene3D" id="3.90.550.20">
    <property type="match status" value="1"/>
</dbReference>
<keyword evidence="2" id="KW-0812">Transmembrane</keyword>
<keyword evidence="4" id="KW-1185">Reference proteome</keyword>
<dbReference type="InterPro" id="IPR007577">
    <property type="entry name" value="GlycoTrfase_DXD_sugar-bd_CS"/>
</dbReference>
<evidence type="ECO:0000313" key="4">
    <source>
        <dbReference type="Proteomes" id="UP000603453"/>
    </source>
</evidence>
<sequence>MLLWSTNSNNGNETTIRPNAKQVTVKVLKWSAMAIMLGIITFFTLFGIDFNPHVSLRESFSPPRAEPGPLVSSCFQDYTPEKSENQHFGIIPSVPVVEGDVCYNYASLLKPVKNIATIYHTFWSSKTRFTEKELAILRSFIATQPSDSYLYLWVALYDEKKLEKWIHDDRIQVKVISNDLIEGTPFTENSWLSQHQEQSNLLRLATLYKFGGLWFDFNVLFVRDMSPLLSQEWISQSNCLDNTISKGSFLHFFKSSPYVCEMIAEANQQLKSHTQLRSLGSDLYSLIFSRLLKHKIQTWAMLPWCYTDPSQCLKSNSLPNAFDNSDFDKSKLSKVFAYTWHRSWNSSPGSIFKYLVKQHKQNISW</sequence>
<dbReference type="Proteomes" id="UP000603453">
    <property type="component" value="Unassembled WGS sequence"/>
</dbReference>
<accession>A0A8H7V0W0</accession>
<dbReference type="Pfam" id="PF04488">
    <property type="entry name" value="Gly_transf_sug"/>
    <property type="match status" value="1"/>
</dbReference>
<proteinExistence type="inferred from homology"/>
<comment type="caution">
    <text evidence="3">The sequence shown here is derived from an EMBL/GenBank/DDBJ whole genome shotgun (WGS) entry which is preliminary data.</text>
</comment>
<dbReference type="InterPro" id="IPR029044">
    <property type="entry name" value="Nucleotide-diphossugar_trans"/>
</dbReference>
<evidence type="ECO:0000256" key="1">
    <source>
        <dbReference type="ARBA" id="ARBA00009003"/>
    </source>
</evidence>
<evidence type="ECO:0000256" key="2">
    <source>
        <dbReference type="SAM" id="Phobius"/>
    </source>
</evidence>
<dbReference type="EMBL" id="JAEPRD010000033">
    <property type="protein sequence ID" value="KAG2205986.1"/>
    <property type="molecule type" value="Genomic_DNA"/>
</dbReference>
<name>A0A8H7V0W0_9FUNG</name>
<reference evidence="3" key="1">
    <citation type="submission" date="2020-12" db="EMBL/GenBank/DDBJ databases">
        <title>Metabolic potential, ecology and presence of endohyphal bacteria is reflected in genomic diversity of Mucoromycotina.</title>
        <authorList>
            <person name="Muszewska A."/>
            <person name="Okrasinska A."/>
            <person name="Steczkiewicz K."/>
            <person name="Drgas O."/>
            <person name="Orlowska M."/>
            <person name="Perlinska-Lenart U."/>
            <person name="Aleksandrzak-Piekarczyk T."/>
            <person name="Szatraj K."/>
            <person name="Zielenkiewicz U."/>
            <person name="Pilsyk S."/>
            <person name="Malc E."/>
            <person name="Mieczkowski P."/>
            <person name="Kruszewska J.S."/>
            <person name="Biernat P."/>
            <person name="Pawlowska J."/>
        </authorList>
    </citation>
    <scope>NUCLEOTIDE SEQUENCE</scope>
    <source>
        <strain evidence="3">WA0000017839</strain>
    </source>
</reference>
<protein>
    <recommendedName>
        <fullName evidence="5">Alpha-1,4-N-acetylglucosaminyltransferase</fullName>
    </recommendedName>
</protein>
<organism evidence="3 4">
    <name type="scientific">Mucor saturninus</name>
    <dbReference type="NCBI Taxonomy" id="64648"/>
    <lineage>
        <taxon>Eukaryota</taxon>
        <taxon>Fungi</taxon>
        <taxon>Fungi incertae sedis</taxon>
        <taxon>Mucoromycota</taxon>
        <taxon>Mucoromycotina</taxon>
        <taxon>Mucoromycetes</taxon>
        <taxon>Mucorales</taxon>
        <taxon>Mucorineae</taxon>
        <taxon>Mucoraceae</taxon>
        <taxon>Mucor</taxon>
    </lineage>
</organism>
<dbReference type="SUPFAM" id="SSF53448">
    <property type="entry name" value="Nucleotide-diphospho-sugar transferases"/>
    <property type="match status" value="1"/>
</dbReference>